<dbReference type="PANTHER" id="PTHR38037">
    <property type="entry name" value="ZN_PROTEASE DOMAIN-CONTAINING PROTEIN"/>
    <property type="match status" value="1"/>
</dbReference>
<organism evidence="2 3">
    <name type="scientific">Pseudidiomarina piscicola</name>
    <dbReference type="NCBI Taxonomy" id="2614830"/>
    <lineage>
        <taxon>Bacteria</taxon>
        <taxon>Pseudomonadati</taxon>
        <taxon>Pseudomonadota</taxon>
        <taxon>Gammaproteobacteria</taxon>
        <taxon>Alteromonadales</taxon>
        <taxon>Idiomarinaceae</taxon>
        <taxon>Pseudidiomarina</taxon>
    </lineage>
</organism>
<evidence type="ECO:0000313" key="2">
    <source>
        <dbReference type="EMBL" id="CAB0151100.1"/>
    </source>
</evidence>
<protein>
    <recommendedName>
        <fullName evidence="1">Retropepsin-like aspartic endopeptidase domain-containing protein</fullName>
    </recommendedName>
</protein>
<evidence type="ECO:0000259" key="1">
    <source>
        <dbReference type="Pfam" id="PF05618"/>
    </source>
</evidence>
<dbReference type="InterPro" id="IPR008503">
    <property type="entry name" value="Asp_endopeptidase"/>
</dbReference>
<gene>
    <name evidence="2" type="ORF">PSI9734_01515</name>
</gene>
<dbReference type="PANTHER" id="PTHR38037:SF1">
    <property type="entry name" value="ATP-DEPENDENT ZINC PROTEASE DOMAIN-CONTAINING PROTEIN-RELATED"/>
    <property type="match status" value="1"/>
</dbReference>
<accession>A0A6S6WK29</accession>
<feature type="domain" description="Retropepsin-like aspartic endopeptidase" evidence="1">
    <location>
        <begin position="3"/>
        <end position="135"/>
    </location>
</feature>
<dbReference type="SUPFAM" id="SSF50630">
    <property type="entry name" value="Acid proteases"/>
    <property type="match status" value="1"/>
</dbReference>
<dbReference type="Gene3D" id="2.40.70.10">
    <property type="entry name" value="Acid Proteases"/>
    <property type="match status" value="1"/>
</dbReference>
<dbReference type="AlphaFoldDB" id="A0A6S6WK29"/>
<dbReference type="Proteomes" id="UP000481517">
    <property type="component" value="Unassembled WGS sequence"/>
</dbReference>
<dbReference type="RefSeq" id="WP_173920497.1">
    <property type="nucleotide sequence ID" value="NZ_CADCXY010000003.1"/>
</dbReference>
<sequence>MQILGWREWGALPDLGIDAIKMKVDTGARTSCLHAYKLQPFERDGEAWLRIWIHPEQGSTREHCCEAPIHDQRDVTDSGGHKERRYVIKTTLTMGDFAQAVELTLTNRDSMKFRMLLGRQAMRGHFHVDPDASYLLGNLTPESKGVRA</sequence>
<proteinExistence type="predicted"/>
<name>A0A6S6WK29_9GAMM</name>
<evidence type="ECO:0000313" key="3">
    <source>
        <dbReference type="Proteomes" id="UP000481517"/>
    </source>
</evidence>
<reference evidence="2 3" key="1">
    <citation type="submission" date="2020-02" db="EMBL/GenBank/DDBJ databases">
        <authorList>
            <person name="Rodrigo-Torres L."/>
            <person name="Arahal R. D."/>
            <person name="Lucena T."/>
        </authorList>
    </citation>
    <scope>NUCLEOTIDE SEQUENCE [LARGE SCALE GENOMIC DNA]</scope>
    <source>
        <strain evidence="2 3">CECT 9734</strain>
    </source>
</reference>
<dbReference type="Pfam" id="PF05618">
    <property type="entry name" value="Zn_protease"/>
    <property type="match status" value="1"/>
</dbReference>
<keyword evidence="3" id="KW-1185">Reference proteome</keyword>
<dbReference type="InterPro" id="IPR021109">
    <property type="entry name" value="Peptidase_aspartic_dom_sf"/>
</dbReference>
<dbReference type="EMBL" id="CADCXY010000003">
    <property type="protein sequence ID" value="CAB0151100.1"/>
    <property type="molecule type" value="Genomic_DNA"/>
</dbReference>